<sequence length="69" mass="7406">MRLAHAMALASPAITSVAIMLDARPSLTGALQIQRVPVVFIEGQRLDGPITEWVLAQRLLQVRGSSDAP</sequence>
<gene>
    <name evidence="1" type="ORF">C7B45_02870</name>
</gene>
<dbReference type="Proteomes" id="UP000241848">
    <property type="component" value="Unassembled WGS sequence"/>
</dbReference>
<evidence type="ECO:0008006" key="3">
    <source>
        <dbReference type="Google" id="ProtNLM"/>
    </source>
</evidence>
<reference evidence="1 2" key="1">
    <citation type="journal article" date="2014" name="BMC Genomics">
        <title>Comparison of environmental and isolate Sulfobacillus genomes reveals diverse carbon, sulfur, nitrogen, and hydrogen metabolisms.</title>
        <authorList>
            <person name="Justice N.B."/>
            <person name="Norman A."/>
            <person name="Brown C.T."/>
            <person name="Singh A."/>
            <person name="Thomas B.C."/>
            <person name="Banfield J.F."/>
        </authorList>
    </citation>
    <scope>NUCLEOTIDE SEQUENCE [LARGE SCALE GENOMIC DNA]</scope>
    <source>
        <strain evidence="1">AMDSBA3</strain>
    </source>
</reference>
<proteinExistence type="predicted"/>
<protein>
    <recommendedName>
        <fullName evidence="3">Thioredoxin-like fold domain-containing protein</fullName>
    </recommendedName>
</protein>
<organism evidence="1 2">
    <name type="scientific">Sulfobacillus acidophilus</name>
    <dbReference type="NCBI Taxonomy" id="53633"/>
    <lineage>
        <taxon>Bacteria</taxon>
        <taxon>Bacillati</taxon>
        <taxon>Bacillota</taxon>
        <taxon>Clostridia</taxon>
        <taxon>Eubacteriales</taxon>
        <taxon>Clostridiales Family XVII. Incertae Sedis</taxon>
        <taxon>Sulfobacillus</taxon>
    </lineage>
</organism>
<dbReference type="Gene3D" id="3.40.30.10">
    <property type="entry name" value="Glutaredoxin"/>
    <property type="match status" value="1"/>
</dbReference>
<evidence type="ECO:0000313" key="2">
    <source>
        <dbReference type="Proteomes" id="UP000241848"/>
    </source>
</evidence>
<comment type="caution">
    <text evidence="1">The sequence shown here is derived from an EMBL/GenBank/DDBJ whole genome shotgun (WGS) entry which is preliminary data.</text>
</comment>
<evidence type="ECO:0000313" key="1">
    <source>
        <dbReference type="EMBL" id="PSR23497.1"/>
    </source>
</evidence>
<dbReference type="EMBL" id="PXYV01000005">
    <property type="protein sequence ID" value="PSR23497.1"/>
    <property type="molecule type" value="Genomic_DNA"/>
</dbReference>
<dbReference type="AlphaFoldDB" id="A0A2T2WMN4"/>
<accession>A0A2T2WMN4</accession>
<name>A0A2T2WMN4_9FIRM</name>